<gene>
    <name evidence="2" type="ORF">EOE48_16165</name>
</gene>
<reference evidence="2 3" key="1">
    <citation type="submission" date="2019-01" db="EMBL/GenBank/DDBJ databases">
        <authorList>
            <person name="Chen W.-M."/>
        </authorList>
    </citation>
    <scope>NUCLEOTIDE SEQUENCE [LARGE SCALE GENOMIC DNA]</scope>
    <source>
        <strain evidence="2 3">TER-1</strain>
    </source>
</reference>
<keyword evidence="1" id="KW-0472">Membrane</keyword>
<dbReference type="AlphaFoldDB" id="A0A3S2VN72"/>
<evidence type="ECO:0000313" key="3">
    <source>
        <dbReference type="Proteomes" id="UP000286997"/>
    </source>
</evidence>
<proteinExistence type="predicted"/>
<dbReference type="EMBL" id="SACP01000015">
    <property type="protein sequence ID" value="RVU16694.1"/>
    <property type="molecule type" value="Genomic_DNA"/>
</dbReference>
<name>A0A3S2VN72_9HYPH</name>
<evidence type="ECO:0000313" key="2">
    <source>
        <dbReference type="EMBL" id="RVU16694.1"/>
    </source>
</evidence>
<dbReference type="Gene3D" id="3.40.30.10">
    <property type="entry name" value="Glutaredoxin"/>
    <property type="match status" value="1"/>
</dbReference>
<accession>A0A3S2VN72</accession>
<dbReference type="Proteomes" id="UP000286997">
    <property type="component" value="Unassembled WGS sequence"/>
</dbReference>
<dbReference type="OrthoDB" id="9786756at2"/>
<feature type="transmembrane region" description="Helical" evidence="1">
    <location>
        <begin position="225"/>
        <end position="244"/>
    </location>
</feature>
<keyword evidence="1" id="KW-0812">Transmembrane</keyword>
<evidence type="ECO:0000256" key="1">
    <source>
        <dbReference type="SAM" id="Phobius"/>
    </source>
</evidence>
<protein>
    <submittedName>
        <fullName evidence="2">Electron transporter</fullName>
    </submittedName>
</protein>
<organism evidence="2 3">
    <name type="scientific">Methylobacterium oryzihabitans</name>
    <dbReference type="NCBI Taxonomy" id="2499852"/>
    <lineage>
        <taxon>Bacteria</taxon>
        <taxon>Pseudomonadati</taxon>
        <taxon>Pseudomonadota</taxon>
        <taxon>Alphaproteobacteria</taxon>
        <taxon>Hyphomicrobiales</taxon>
        <taxon>Methylobacteriaceae</taxon>
        <taxon>Methylobacterium</taxon>
    </lineage>
</organism>
<keyword evidence="3" id="KW-1185">Reference proteome</keyword>
<sequence>MPMMLGGLGPAGALTRNDLSGVGLAPGPAARAPLGARFTEALGGRGATLAEAVAGRPSLLLPVDYACRNVCDPMLSVGAAALVASGLAPGTEFRLVTLGLAPVDESATARTMVSEQVGATGLLDATAVLTGGGEAVAAVTGAIGYRYRHDPETGSYAHPAGGVVLTPDGRVARVISPLAMTPRDLRLALVEAGEGRVGSLADRLVLLCYGFDPKQGVYTPLIRRILAAAGAATVAGIAVLVLVLHRRTRAAG</sequence>
<comment type="caution">
    <text evidence="2">The sequence shown here is derived from an EMBL/GenBank/DDBJ whole genome shotgun (WGS) entry which is preliminary data.</text>
</comment>
<keyword evidence="1" id="KW-1133">Transmembrane helix</keyword>